<evidence type="ECO:0008006" key="4">
    <source>
        <dbReference type="Google" id="ProtNLM"/>
    </source>
</evidence>
<sequence>MVECAMTVMMPRELSCSACHLNEMAETNVMRLSLEDQQRFVDLLLDPPPLTPAMHRAAQAHAELIQDA</sequence>
<dbReference type="AlphaFoldDB" id="A0A2S7XLZ5"/>
<evidence type="ECO:0000313" key="2">
    <source>
        <dbReference type="EMBL" id="PQJ94755.1"/>
    </source>
</evidence>
<dbReference type="InterPro" id="IPR014795">
    <property type="entry name" value="TacA_1-like"/>
</dbReference>
<comment type="caution">
    <text evidence="2">The sequence shown here is derived from an EMBL/GenBank/DDBJ whole genome shotgun (WGS) entry which is preliminary data.</text>
</comment>
<keyword evidence="1" id="KW-1277">Toxin-antitoxin system</keyword>
<dbReference type="Gene3D" id="1.20.5.780">
    <property type="entry name" value="Single helix bin"/>
    <property type="match status" value="1"/>
</dbReference>
<dbReference type="RefSeq" id="WP_105075028.1">
    <property type="nucleotide sequence ID" value="NZ_PPGH01000042.1"/>
</dbReference>
<evidence type="ECO:0000313" key="3">
    <source>
        <dbReference type="Proteomes" id="UP000239936"/>
    </source>
</evidence>
<keyword evidence="3" id="KW-1185">Reference proteome</keyword>
<gene>
    <name evidence="2" type="ORF">CXB77_18455</name>
</gene>
<reference evidence="2 3" key="1">
    <citation type="submission" date="2018-01" db="EMBL/GenBank/DDBJ databases">
        <title>The complete genome sequence of Chromatium okenii LaCa, a purple sulfur bacterium with a turbulent life.</title>
        <authorList>
            <person name="Luedin S.M."/>
            <person name="Liechti N."/>
            <person name="Storelli N."/>
            <person name="Danza F."/>
            <person name="Wittwer M."/>
            <person name="Pothier J.F."/>
            <person name="Tonolla M.A."/>
        </authorList>
    </citation>
    <scope>NUCLEOTIDE SEQUENCE [LARGE SCALE GENOMIC DNA]</scope>
    <source>
        <strain evidence="2 3">LaCa</strain>
    </source>
</reference>
<protein>
    <recommendedName>
        <fullName evidence="4">DUF1778 domain-containing protein</fullName>
    </recommendedName>
</protein>
<dbReference type="EMBL" id="PPGH01000042">
    <property type="protein sequence ID" value="PQJ94755.1"/>
    <property type="molecule type" value="Genomic_DNA"/>
</dbReference>
<accession>A0A2S7XLZ5</accession>
<dbReference type="OrthoDB" id="5689325at2"/>
<proteinExistence type="predicted"/>
<dbReference type="Proteomes" id="UP000239936">
    <property type="component" value="Unassembled WGS sequence"/>
</dbReference>
<name>A0A2S7XLZ5_9GAMM</name>
<dbReference type="Pfam" id="PF08681">
    <property type="entry name" value="TacA1"/>
    <property type="match status" value="1"/>
</dbReference>
<evidence type="ECO:0000256" key="1">
    <source>
        <dbReference type="ARBA" id="ARBA00022649"/>
    </source>
</evidence>
<organism evidence="2 3">
    <name type="scientific">Chromatium okenii</name>
    <dbReference type="NCBI Taxonomy" id="61644"/>
    <lineage>
        <taxon>Bacteria</taxon>
        <taxon>Pseudomonadati</taxon>
        <taxon>Pseudomonadota</taxon>
        <taxon>Gammaproteobacteria</taxon>
        <taxon>Chromatiales</taxon>
        <taxon>Chromatiaceae</taxon>
        <taxon>Chromatium</taxon>
    </lineage>
</organism>